<dbReference type="SUPFAM" id="SSF53335">
    <property type="entry name" value="S-adenosyl-L-methionine-dependent methyltransferases"/>
    <property type="match status" value="1"/>
</dbReference>
<dbReference type="AlphaFoldDB" id="A0A8J3QU67"/>
<dbReference type="InterPro" id="IPR013217">
    <property type="entry name" value="Methyltransf_12"/>
</dbReference>
<evidence type="ECO:0000313" key="2">
    <source>
        <dbReference type="EMBL" id="GIH16561.1"/>
    </source>
</evidence>
<gene>
    <name evidence="2" type="ORF">Raf01_47330</name>
</gene>
<dbReference type="Gene3D" id="3.40.50.150">
    <property type="entry name" value="Vaccinia Virus protein VP39"/>
    <property type="match status" value="1"/>
</dbReference>
<comment type="caution">
    <text evidence="2">The sequence shown here is derived from an EMBL/GenBank/DDBJ whole genome shotgun (WGS) entry which is preliminary data.</text>
</comment>
<dbReference type="InterPro" id="IPR029063">
    <property type="entry name" value="SAM-dependent_MTases_sf"/>
</dbReference>
<feature type="domain" description="Methyltransferase type 12" evidence="1">
    <location>
        <begin position="46"/>
        <end position="142"/>
    </location>
</feature>
<proteinExistence type="predicted"/>
<dbReference type="CDD" id="cd02440">
    <property type="entry name" value="AdoMet_MTases"/>
    <property type="match status" value="1"/>
</dbReference>
<evidence type="ECO:0000259" key="1">
    <source>
        <dbReference type="Pfam" id="PF08242"/>
    </source>
</evidence>
<reference evidence="2" key="1">
    <citation type="submission" date="2021-01" db="EMBL/GenBank/DDBJ databases">
        <title>Whole genome shotgun sequence of Rugosimonospora africana NBRC 104875.</title>
        <authorList>
            <person name="Komaki H."/>
            <person name="Tamura T."/>
        </authorList>
    </citation>
    <scope>NUCLEOTIDE SEQUENCE</scope>
    <source>
        <strain evidence="2">NBRC 104875</strain>
    </source>
</reference>
<dbReference type="EMBL" id="BONZ01000045">
    <property type="protein sequence ID" value="GIH16561.1"/>
    <property type="molecule type" value="Genomic_DNA"/>
</dbReference>
<protein>
    <recommendedName>
        <fullName evidence="1">Methyltransferase type 12 domain-containing protein</fullName>
    </recommendedName>
</protein>
<dbReference type="RefSeq" id="WP_203920146.1">
    <property type="nucleotide sequence ID" value="NZ_BONZ01000045.1"/>
</dbReference>
<evidence type="ECO:0000313" key="3">
    <source>
        <dbReference type="Proteomes" id="UP000642748"/>
    </source>
</evidence>
<name>A0A8J3QU67_9ACTN</name>
<sequence>MSVDTATDPYVSIPGFYDLFRAKEGDKALPSVAFFADLAPQGATALELGPGTGRITLAVAERVAEVWCLERSATMRAVLLAKLAERPKLWDKVTVLPGSAPVFKLGRMFDYIYLAGVLEHVPEADRPSLFRAIADHLAPGGIAAMDMVLTMPAPELAERELDEIRLGQCRYVYSAQAQRLGPDLSRLRMTYRTYQGDELIATEVVTRLHNMHRPEPVLTDLAAVGLVPAQGNGLAMASHDPDDPGAVVVRKPRGDT</sequence>
<keyword evidence="3" id="KW-1185">Reference proteome</keyword>
<dbReference type="Proteomes" id="UP000642748">
    <property type="component" value="Unassembled WGS sequence"/>
</dbReference>
<accession>A0A8J3QU67</accession>
<organism evidence="2 3">
    <name type="scientific">Rugosimonospora africana</name>
    <dbReference type="NCBI Taxonomy" id="556532"/>
    <lineage>
        <taxon>Bacteria</taxon>
        <taxon>Bacillati</taxon>
        <taxon>Actinomycetota</taxon>
        <taxon>Actinomycetes</taxon>
        <taxon>Micromonosporales</taxon>
        <taxon>Micromonosporaceae</taxon>
        <taxon>Rugosimonospora</taxon>
    </lineage>
</organism>
<dbReference type="Pfam" id="PF08242">
    <property type="entry name" value="Methyltransf_12"/>
    <property type="match status" value="1"/>
</dbReference>